<name>A0ACC2SEW2_9FUNG</name>
<dbReference type="EMBL" id="QTSX02005126">
    <property type="protein sequence ID" value="KAJ9060855.1"/>
    <property type="molecule type" value="Genomic_DNA"/>
</dbReference>
<keyword evidence="2" id="KW-1185">Reference proteome</keyword>
<reference evidence="1" key="1">
    <citation type="submission" date="2022-04" db="EMBL/GenBank/DDBJ databases">
        <title>Genome of the entomopathogenic fungus Entomophthora muscae.</title>
        <authorList>
            <person name="Elya C."/>
            <person name="Lovett B.R."/>
            <person name="Lee E."/>
            <person name="Macias A.M."/>
            <person name="Hajek A.E."/>
            <person name="De Bivort B.L."/>
            <person name="Kasson M.T."/>
            <person name="De Fine Licht H.H."/>
            <person name="Stajich J.E."/>
        </authorList>
    </citation>
    <scope>NUCLEOTIDE SEQUENCE</scope>
    <source>
        <strain evidence="1">Berkeley</strain>
    </source>
</reference>
<dbReference type="Proteomes" id="UP001165960">
    <property type="component" value="Unassembled WGS sequence"/>
</dbReference>
<accession>A0ACC2SEW2</accession>
<keyword evidence="1" id="KW-0482">Metalloprotease</keyword>
<sequence>MTCMIYTLWFVVLAALGNLDQYQDKALGTFKYKELLTPIVKSENDNRQYLGLVLHNQMKVLLISDPTVDQAFAALEVAVGNRFNPLEMPGMAHFCEHLVFRGSEAYPGVNAISTHLSENGGDYNADAKYESTSYYFNFGYQSMNTSLDMFSHMFIDPLFSEEVADLEVKSDDSENQALSQVDNERLKAVIKSFVTKDHPFSRFEEGNIKTLYEIPKQNGLIPHERVKRFFEEYYSADLMSLVVLGRQPLEELKQFAIPKFSRVINKKSPERPSKPLSFNRKLGLEVSLETKGQEFISMVFYLPSIQRSFKENPKAFILYFFRNKGKDTLADYLMRKAWITSLNVELEDKSATNATLTLNIYLSPDGLKNKNTIIQLVLEYIDLVRAKGISHKRYAEVAKISQLVFRFQEVFDDGFNLASLADAMNKGPQSLILLKDTLKSFEKASLTEFFANMTKVNLVVGVFANITNTTLQEPIYNVNYNLANIPKFPKPTGIKLQLPSPNEFIPTKLPLFNNTGHLSLLSNTSKATLWFAGTSTPSPKADIIFVLRSRKRKTPALQHSMKLLKEIISYNIVSLWNDAALVGDEIAVFFDKNEILVYIHGFTENIPTFQKKILDILATNITEDSFTRGKEKRILELKAFDSEYPIKQAEQLAKVAISEGLLTPQLELAKVKTISFEKLRNLQNTFLQSAYIEMLAVGNYRKKDVQAALALTRTTLGSKPAKHRPRPESTAIIPKGNFVTQSQFLNNNHPESAIYFYLDMYAYPDSFVRTLTELIANILSKFSHDQLRVIEGLGYDVYAKHNGFATRGGIAIHILSHYDPIFLESRIEGLLSQFQQHIVDMPKETLDTYILAMVTSISDKKRNLPETAEHYWKAIASGYYDFDKGKSHLSISNIQIIQPYTT</sequence>
<organism evidence="1 2">
    <name type="scientific">Entomophthora muscae</name>
    <dbReference type="NCBI Taxonomy" id="34485"/>
    <lineage>
        <taxon>Eukaryota</taxon>
        <taxon>Fungi</taxon>
        <taxon>Fungi incertae sedis</taxon>
        <taxon>Zoopagomycota</taxon>
        <taxon>Entomophthoromycotina</taxon>
        <taxon>Entomophthoromycetes</taxon>
        <taxon>Entomophthorales</taxon>
        <taxon>Entomophthoraceae</taxon>
        <taxon>Entomophthora</taxon>
    </lineage>
</organism>
<protein>
    <submittedName>
        <fullName evidence="1">Metalloprotease</fullName>
        <ecNumber evidence="1">3.4.24.56</ecNumber>
    </submittedName>
</protein>
<evidence type="ECO:0000313" key="2">
    <source>
        <dbReference type="Proteomes" id="UP001165960"/>
    </source>
</evidence>
<dbReference type="EC" id="3.4.24.56" evidence="1"/>
<evidence type="ECO:0000313" key="1">
    <source>
        <dbReference type="EMBL" id="KAJ9060855.1"/>
    </source>
</evidence>
<comment type="caution">
    <text evidence="1">The sequence shown here is derived from an EMBL/GenBank/DDBJ whole genome shotgun (WGS) entry which is preliminary data.</text>
</comment>
<gene>
    <name evidence="1" type="primary">STE23_58</name>
    <name evidence="1" type="ORF">DSO57_1026524</name>
</gene>
<keyword evidence="1" id="KW-0645">Protease</keyword>
<proteinExistence type="predicted"/>
<keyword evidence="1" id="KW-0378">Hydrolase</keyword>